<dbReference type="EMBL" id="JBBBZM010000183">
    <property type="protein sequence ID" value="KAL0632157.1"/>
    <property type="molecule type" value="Genomic_DNA"/>
</dbReference>
<gene>
    <name evidence="1" type="ORF">Q9L58_008950</name>
</gene>
<keyword evidence="2" id="KW-1185">Reference proteome</keyword>
<evidence type="ECO:0000313" key="2">
    <source>
        <dbReference type="Proteomes" id="UP001447188"/>
    </source>
</evidence>
<reference evidence="1 2" key="1">
    <citation type="submission" date="2024-02" db="EMBL/GenBank/DDBJ databases">
        <title>Discinaceae phylogenomics.</title>
        <authorList>
            <person name="Dirks A.C."/>
            <person name="James T.Y."/>
        </authorList>
    </citation>
    <scope>NUCLEOTIDE SEQUENCE [LARGE SCALE GENOMIC DNA]</scope>
    <source>
        <strain evidence="1 2">ACD0624</strain>
    </source>
</reference>
<evidence type="ECO:0000313" key="1">
    <source>
        <dbReference type="EMBL" id="KAL0632157.1"/>
    </source>
</evidence>
<organism evidence="1 2">
    <name type="scientific">Discina gigas</name>
    <dbReference type="NCBI Taxonomy" id="1032678"/>
    <lineage>
        <taxon>Eukaryota</taxon>
        <taxon>Fungi</taxon>
        <taxon>Dikarya</taxon>
        <taxon>Ascomycota</taxon>
        <taxon>Pezizomycotina</taxon>
        <taxon>Pezizomycetes</taxon>
        <taxon>Pezizales</taxon>
        <taxon>Discinaceae</taxon>
        <taxon>Discina</taxon>
    </lineage>
</organism>
<name>A0ABR3G8W9_9PEZI</name>
<proteinExistence type="predicted"/>
<protein>
    <submittedName>
        <fullName evidence="1">Uncharacterized protein</fullName>
    </submittedName>
</protein>
<comment type="caution">
    <text evidence="1">The sequence shown here is derived from an EMBL/GenBank/DDBJ whole genome shotgun (WGS) entry which is preliminary data.</text>
</comment>
<sequence length="343" mass="38912">MKRKPCSSQSDRLEATRKRVKLAGASRPAELKLDGCFSPAYDRLIRKQFYIVSPEPSPNTPLRDATLLPLGAYTNLPEGHVPKPMPTLPATPLGDIKTKAEILEEKIKLQREMAADIYLQAKHQLLKHSNKQLPKVSLVANGRVLFGAIRKTFLRVLKRKSESQWLSTLDSQAHEELFQALLLVSLKSVVTDRKKIKLWKVGGRLSKLQKELRSENTKAIELAQTMKDLGKQINMNTYDRKRRRLGKVLLPGVYLGEPRDFNLRSRPFSVSHKTPKSISPAKPQEWPNFKITTVFKPETGNMPRACLDGGDVFNRVLPEVLTPMLRRYGASDQKHRVFSKTFG</sequence>
<accession>A0ABR3G8W9</accession>
<dbReference type="Proteomes" id="UP001447188">
    <property type="component" value="Unassembled WGS sequence"/>
</dbReference>